<dbReference type="PANTHER" id="PTHR46732:SF8">
    <property type="entry name" value="ATP-DEPENDENT PROTEASE LA (LON) DOMAIN PROTEIN"/>
    <property type="match status" value="1"/>
</dbReference>
<dbReference type="Pfam" id="PF02190">
    <property type="entry name" value="LON_substr_bdg"/>
    <property type="match status" value="1"/>
</dbReference>
<evidence type="ECO:0000313" key="3">
    <source>
        <dbReference type="Proteomes" id="UP000092695"/>
    </source>
</evidence>
<dbReference type="EMBL" id="CP016268">
    <property type="protein sequence ID" value="ANO52223.1"/>
    <property type="molecule type" value="Genomic_DNA"/>
</dbReference>
<dbReference type="InterPro" id="IPR003111">
    <property type="entry name" value="Lon_prtase_N"/>
</dbReference>
<dbReference type="SUPFAM" id="SSF88697">
    <property type="entry name" value="PUA domain-like"/>
    <property type="match status" value="1"/>
</dbReference>
<dbReference type="SMART" id="SM00464">
    <property type="entry name" value="LON"/>
    <property type="match status" value="1"/>
</dbReference>
<dbReference type="Gene3D" id="1.10.4060.10">
    <property type="entry name" value="BPP1347 like domain"/>
    <property type="match status" value="1"/>
</dbReference>
<reference evidence="2 3" key="1">
    <citation type="submission" date="2016-06" db="EMBL/GenBank/DDBJ databases">
        <title>Complete genome sequence of a deep-branching marine Gamma Proteobacterium Woeseia oceani type strain XK5.</title>
        <authorList>
            <person name="Mu D."/>
            <person name="Du Z."/>
        </authorList>
    </citation>
    <scope>NUCLEOTIDE SEQUENCE [LARGE SCALE GENOMIC DNA]</scope>
    <source>
        <strain evidence="2 3">XK5</strain>
    </source>
</reference>
<dbReference type="PROSITE" id="PS51787">
    <property type="entry name" value="LON_N"/>
    <property type="match status" value="1"/>
</dbReference>
<gene>
    <name evidence="2" type="ORF">BA177_14400</name>
</gene>
<dbReference type="KEGG" id="woc:BA177_14400"/>
<organism evidence="2 3">
    <name type="scientific">Woeseia oceani</name>
    <dbReference type="NCBI Taxonomy" id="1548547"/>
    <lineage>
        <taxon>Bacteria</taxon>
        <taxon>Pseudomonadati</taxon>
        <taxon>Pseudomonadota</taxon>
        <taxon>Gammaproteobacteria</taxon>
        <taxon>Woeseiales</taxon>
        <taxon>Woeseiaceae</taxon>
        <taxon>Woeseia</taxon>
    </lineage>
</organism>
<dbReference type="PANTHER" id="PTHR46732">
    <property type="entry name" value="ATP-DEPENDENT PROTEASE LA (LON) DOMAIN PROTEIN"/>
    <property type="match status" value="1"/>
</dbReference>
<evidence type="ECO:0000259" key="1">
    <source>
        <dbReference type="PROSITE" id="PS51787"/>
    </source>
</evidence>
<sequence length="194" mass="21821">MQIPLFPLHTVLYPEGPLPLRIFEPRYLDMISQCLREGTPFGVVQIRAGSETGPASTFDIGTLAEVSDWYQGSDGILGITALGSERFVLQSRERQPDGLLRGEVQLLPATTSCPLPEEFLSLAQILDSVLTDLGRLYVDLPRRYEDAVWVGYRFAEILPFSAQQKQDCLEMTDPLQRLQLVRTVLRDARDVELV</sequence>
<dbReference type="RefSeq" id="WP_068617335.1">
    <property type="nucleotide sequence ID" value="NZ_CP016268.1"/>
</dbReference>
<dbReference type="InterPro" id="IPR046336">
    <property type="entry name" value="Lon_prtase_N_sf"/>
</dbReference>
<feature type="domain" description="Lon N-terminal" evidence="1">
    <location>
        <begin position="1"/>
        <end position="189"/>
    </location>
</feature>
<name>A0A193LIF5_9GAMM</name>
<evidence type="ECO:0000313" key="2">
    <source>
        <dbReference type="EMBL" id="ANO52223.1"/>
    </source>
</evidence>
<dbReference type="InterPro" id="IPR015947">
    <property type="entry name" value="PUA-like_sf"/>
</dbReference>
<accession>A0A193LIF5</accession>
<dbReference type="STRING" id="1548547.BA177_14400"/>
<proteinExistence type="predicted"/>
<protein>
    <recommendedName>
        <fullName evidence="1">Lon N-terminal domain-containing protein</fullName>
    </recommendedName>
</protein>
<dbReference type="Gene3D" id="2.30.130.40">
    <property type="entry name" value="LON domain-like"/>
    <property type="match status" value="1"/>
</dbReference>
<keyword evidence="3" id="KW-1185">Reference proteome</keyword>
<dbReference type="OrthoDB" id="8558970at2"/>
<dbReference type="AlphaFoldDB" id="A0A193LIF5"/>
<dbReference type="Proteomes" id="UP000092695">
    <property type="component" value="Chromosome"/>
</dbReference>